<feature type="transmembrane region" description="Helical" evidence="1">
    <location>
        <begin position="202"/>
        <end position="220"/>
    </location>
</feature>
<accession>A0A7H2V9W7</accession>
<dbReference type="EMBL" id="CP061646">
    <property type="protein sequence ID" value="QNX73150.1"/>
    <property type="molecule type" value="Genomic_DNA"/>
</dbReference>
<evidence type="ECO:0000256" key="1">
    <source>
        <dbReference type="SAM" id="Phobius"/>
    </source>
</evidence>
<keyword evidence="1" id="KW-0812">Transmembrane</keyword>
<evidence type="ECO:0000313" key="2">
    <source>
        <dbReference type="EMBL" id="QNX73150.1"/>
    </source>
</evidence>
<dbReference type="AlphaFoldDB" id="A0A7H2V9W7"/>
<gene>
    <name evidence="2" type="ORF">IC776_04530</name>
</gene>
<reference evidence="2 3" key="2">
    <citation type="submission" date="2020-09" db="EMBL/GenBank/DDBJ databases">
        <authorList>
            <person name="Chen F.-J."/>
            <person name="Lee Y.-T."/>
        </authorList>
    </citation>
    <scope>NUCLEOTIDE SEQUENCE [LARGE SCALE GENOMIC DNA]</scope>
    <source>
        <strain evidence="2 3">AS39</strain>
    </source>
</reference>
<dbReference type="Proteomes" id="UP000516666">
    <property type="component" value="Chromosome"/>
</dbReference>
<name>A0A7H2V9W7_9GAMM</name>
<keyword evidence="1" id="KW-0472">Membrane</keyword>
<feature type="transmembrane region" description="Helical" evidence="1">
    <location>
        <begin position="138"/>
        <end position="158"/>
    </location>
</feature>
<keyword evidence="1" id="KW-1133">Transmembrane helix</keyword>
<reference evidence="3" key="1">
    <citation type="submission" date="2020-09" db="EMBL/GenBank/DDBJ databases">
        <title>Clinical and molecular characterization of Acinetobacter seifertii in Taiwan.</title>
        <authorList>
            <person name="Li L.-H."/>
            <person name="Yang Y.-S."/>
            <person name="Sun J.-R."/>
            <person name="Huang T.-W."/>
            <person name="Huang W.-C."/>
            <person name="Wang Y.-C."/>
            <person name="Kuo T.-H."/>
            <person name="Kuo S.-C."/>
            <person name="Chen T.-L."/>
        </authorList>
    </citation>
    <scope>NUCLEOTIDE SEQUENCE [LARGE SCALE GENOMIC DNA]</scope>
    <source>
        <strain evidence="3">AS39</strain>
    </source>
</reference>
<feature type="transmembrane region" description="Helical" evidence="1">
    <location>
        <begin position="73"/>
        <end position="92"/>
    </location>
</feature>
<proteinExistence type="predicted"/>
<organism evidence="2 3">
    <name type="scientific">Acinetobacter seifertii</name>
    <dbReference type="NCBI Taxonomy" id="1530123"/>
    <lineage>
        <taxon>Bacteria</taxon>
        <taxon>Pseudomonadati</taxon>
        <taxon>Pseudomonadota</taxon>
        <taxon>Gammaproteobacteria</taxon>
        <taxon>Moraxellales</taxon>
        <taxon>Moraxellaceae</taxon>
        <taxon>Acinetobacter</taxon>
        <taxon>Acinetobacter calcoaceticus/baumannii complex</taxon>
    </lineage>
</organism>
<feature type="transmembrane region" description="Helical" evidence="1">
    <location>
        <begin position="18"/>
        <end position="41"/>
    </location>
</feature>
<evidence type="ECO:0000313" key="3">
    <source>
        <dbReference type="Proteomes" id="UP000516666"/>
    </source>
</evidence>
<feature type="transmembrane region" description="Helical" evidence="1">
    <location>
        <begin position="113"/>
        <end position="132"/>
    </location>
</feature>
<protein>
    <submittedName>
        <fullName evidence="2">Uncharacterized protein</fullName>
    </submittedName>
</protein>
<dbReference type="RefSeq" id="WP_191012738.1">
    <property type="nucleotide sequence ID" value="NZ_CP061646.1"/>
</dbReference>
<sequence length="316" mass="36578">MNELITRFLVNLGQWHEFALAITKAIIAIGVLCLVAYLLMISYIPSEISFGDTFIFLLIFSACFTVYVGLGVVLFFFGISLVPVTYIIFSVVDKYLPPHIRIGQKLPFPKISITTLAASLYLLYVIHSLFFLHWKINLYIGCTVFFITFIYYPLYINWQKIKEFRMKFDNLQDVIDDPDASDHLKVFAIKKLERLKTHIKDSLKISIFIILIPLAPMFFIKDIGDIFLNYVMQKTGVRVEKATLYIKEPYANLIELPKMIPKELSPYKTFIFKDVKVLFQGIGKSTLVSYTVKGMEKQLVIPNEYITVERSKKIEE</sequence>